<dbReference type="EMBL" id="BARW01030268">
    <property type="protein sequence ID" value="GAJ04231.1"/>
    <property type="molecule type" value="Genomic_DNA"/>
</dbReference>
<proteinExistence type="predicted"/>
<evidence type="ECO:0000313" key="1">
    <source>
        <dbReference type="EMBL" id="GAJ04231.1"/>
    </source>
</evidence>
<reference evidence="1" key="1">
    <citation type="journal article" date="2014" name="Front. Microbiol.">
        <title>High frequency of phylogenetically diverse reductive dehalogenase-homologous genes in deep subseafloor sedimentary metagenomes.</title>
        <authorList>
            <person name="Kawai M."/>
            <person name="Futagami T."/>
            <person name="Toyoda A."/>
            <person name="Takaki Y."/>
            <person name="Nishi S."/>
            <person name="Hori S."/>
            <person name="Arai W."/>
            <person name="Tsubouchi T."/>
            <person name="Morono Y."/>
            <person name="Uchiyama I."/>
            <person name="Ito T."/>
            <person name="Fujiyama A."/>
            <person name="Inagaki F."/>
            <person name="Takami H."/>
        </authorList>
    </citation>
    <scope>NUCLEOTIDE SEQUENCE</scope>
    <source>
        <strain evidence="1">Expedition CK06-06</strain>
    </source>
</reference>
<organism evidence="1">
    <name type="scientific">marine sediment metagenome</name>
    <dbReference type="NCBI Taxonomy" id="412755"/>
    <lineage>
        <taxon>unclassified sequences</taxon>
        <taxon>metagenomes</taxon>
        <taxon>ecological metagenomes</taxon>
    </lineage>
</organism>
<feature type="non-terminal residue" evidence="1">
    <location>
        <position position="1"/>
    </location>
</feature>
<name>X1UWG3_9ZZZZ</name>
<sequence length="30" mass="3405">AAGSVTIRASRDVDAVMWILRWLFERSNAI</sequence>
<protein>
    <submittedName>
        <fullName evidence="1">Uncharacterized protein</fullName>
    </submittedName>
</protein>
<gene>
    <name evidence="1" type="ORF">S12H4_48430</name>
</gene>
<accession>X1UWG3</accession>
<comment type="caution">
    <text evidence="1">The sequence shown here is derived from an EMBL/GenBank/DDBJ whole genome shotgun (WGS) entry which is preliminary data.</text>
</comment>
<dbReference type="AlphaFoldDB" id="X1UWG3"/>